<sequence length="268" mass="30796">MVFSDQLEQRSIDAAVNGEWATAIRLNKEIISESPEDLTAHMRLGFAYLQSNKLRLSKKEFQIVLKLQPKNNIAEEHIEKIDVLTSKKKKRHENNTQYDPDLFIEIPGRTRTVHLVNLGKKEDLAGTSIGEMVLLKEKRRKLEVRTTHDEFIGNLPDDISKRLCYFIGDNSTYSTHIKEINLTEVVVFIRELTKGKKVGQYPSFPSNPHVMLSDIQHLDNPGEINSTDEDVDDEDSDDGLNDEAWEKYEQEKDLSGIVQIEDEDDDEE</sequence>
<dbReference type="Proteomes" id="UP000228503">
    <property type="component" value="Unassembled WGS sequence"/>
</dbReference>
<name>A0A2M7U0U3_9BACT</name>
<dbReference type="Gene3D" id="1.25.40.10">
    <property type="entry name" value="Tetratricopeptide repeat domain"/>
    <property type="match status" value="1"/>
</dbReference>
<dbReference type="PROSITE" id="PS50005">
    <property type="entry name" value="TPR"/>
    <property type="match status" value="1"/>
</dbReference>
<accession>A0A2M7U0U3</accession>
<organism evidence="3 4">
    <name type="scientific">Candidatus Roizmanbacteria bacterium CG_4_10_14_0_2_um_filter_39_13</name>
    <dbReference type="NCBI Taxonomy" id="1974825"/>
    <lineage>
        <taxon>Bacteria</taxon>
        <taxon>Candidatus Roizmaniibacteriota</taxon>
    </lineage>
</organism>
<feature type="repeat" description="TPR" evidence="1">
    <location>
        <begin position="38"/>
        <end position="71"/>
    </location>
</feature>
<evidence type="ECO:0000313" key="4">
    <source>
        <dbReference type="Proteomes" id="UP000228503"/>
    </source>
</evidence>
<feature type="compositionally biased region" description="Basic and acidic residues" evidence="2">
    <location>
        <begin position="244"/>
        <end position="254"/>
    </location>
</feature>
<evidence type="ECO:0000256" key="2">
    <source>
        <dbReference type="SAM" id="MobiDB-lite"/>
    </source>
</evidence>
<reference evidence="4" key="1">
    <citation type="submission" date="2017-09" db="EMBL/GenBank/DDBJ databases">
        <title>Depth-based differentiation of microbial function through sediment-hosted aquifers and enrichment of novel symbionts in the deep terrestrial subsurface.</title>
        <authorList>
            <person name="Probst A.J."/>
            <person name="Ladd B."/>
            <person name="Jarett J.K."/>
            <person name="Geller-Mcgrath D.E."/>
            <person name="Sieber C.M.K."/>
            <person name="Emerson J.B."/>
            <person name="Anantharaman K."/>
            <person name="Thomas B.C."/>
            <person name="Malmstrom R."/>
            <person name="Stieglmeier M."/>
            <person name="Klingl A."/>
            <person name="Woyke T."/>
            <person name="Ryan C.M."/>
            <person name="Banfield J.F."/>
        </authorList>
    </citation>
    <scope>NUCLEOTIDE SEQUENCE [LARGE SCALE GENOMIC DNA]</scope>
</reference>
<keyword evidence="1" id="KW-0802">TPR repeat</keyword>
<protein>
    <submittedName>
        <fullName evidence="3">Uncharacterized protein</fullName>
    </submittedName>
</protein>
<evidence type="ECO:0000313" key="3">
    <source>
        <dbReference type="EMBL" id="PIZ63684.1"/>
    </source>
</evidence>
<dbReference type="InterPro" id="IPR011990">
    <property type="entry name" value="TPR-like_helical_dom_sf"/>
</dbReference>
<dbReference type="SUPFAM" id="SSF48452">
    <property type="entry name" value="TPR-like"/>
    <property type="match status" value="1"/>
</dbReference>
<dbReference type="AlphaFoldDB" id="A0A2M7U0U3"/>
<gene>
    <name evidence="3" type="ORF">COY16_01255</name>
</gene>
<proteinExistence type="predicted"/>
<feature type="region of interest" description="Disordered" evidence="2">
    <location>
        <begin position="218"/>
        <end position="268"/>
    </location>
</feature>
<evidence type="ECO:0000256" key="1">
    <source>
        <dbReference type="PROSITE-ProRule" id="PRU00339"/>
    </source>
</evidence>
<dbReference type="EMBL" id="PFOB01000016">
    <property type="protein sequence ID" value="PIZ63684.1"/>
    <property type="molecule type" value="Genomic_DNA"/>
</dbReference>
<feature type="compositionally biased region" description="Acidic residues" evidence="2">
    <location>
        <begin position="226"/>
        <end position="243"/>
    </location>
</feature>
<dbReference type="InterPro" id="IPR019734">
    <property type="entry name" value="TPR_rpt"/>
</dbReference>
<comment type="caution">
    <text evidence="3">The sequence shown here is derived from an EMBL/GenBank/DDBJ whole genome shotgun (WGS) entry which is preliminary data.</text>
</comment>